<keyword evidence="2" id="KW-1185">Reference proteome</keyword>
<organism evidence="1 2">
    <name type="scientific">Gossypium anomalum</name>
    <dbReference type="NCBI Taxonomy" id="47600"/>
    <lineage>
        <taxon>Eukaryota</taxon>
        <taxon>Viridiplantae</taxon>
        <taxon>Streptophyta</taxon>
        <taxon>Embryophyta</taxon>
        <taxon>Tracheophyta</taxon>
        <taxon>Spermatophyta</taxon>
        <taxon>Magnoliopsida</taxon>
        <taxon>eudicotyledons</taxon>
        <taxon>Gunneridae</taxon>
        <taxon>Pentapetalae</taxon>
        <taxon>rosids</taxon>
        <taxon>malvids</taxon>
        <taxon>Malvales</taxon>
        <taxon>Malvaceae</taxon>
        <taxon>Malvoideae</taxon>
        <taxon>Gossypium</taxon>
    </lineage>
</organism>
<evidence type="ECO:0000313" key="1">
    <source>
        <dbReference type="EMBL" id="KAG8478403.1"/>
    </source>
</evidence>
<dbReference type="AlphaFoldDB" id="A0A8J6CSJ1"/>
<gene>
    <name evidence="1" type="ORF">CXB51_028247</name>
</gene>
<protein>
    <submittedName>
        <fullName evidence="1">Uncharacterized protein</fullName>
    </submittedName>
</protein>
<comment type="caution">
    <text evidence="1">The sequence shown here is derived from an EMBL/GenBank/DDBJ whole genome shotgun (WGS) entry which is preliminary data.</text>
</comment>
<proteinExistence type="predicted"/>
<accession>A0A8J6CSJ1</accession>
<reference evidence="1 2" key="1">
    <citation type="journal article" date="2021" name="bioRxiv">
        <title>The Gossypium anomalum genome as a resource for cotton improvement and evolutionary analysis of hybrid incompatibility.</title>
        <authorList>
            <person name="Grover C.E."/>
            <person name="Yuan D."/>
            <person name="Arick M.A."/>
            <person name="Miller E.R."/>
            <person name="Hu G."/>
            <person name="Peterson D.G."/>
            <person name="Wendel J.F."/>
            <person name="Udall J.A."/>
        </authorList>
    </citation>
    <scope>NUCLEOTIDE SEQUENCE [LARGE SCALE GENOMIC DNA]</scope>
    <source>
        <strain evidence="1">JFW-Udall</strain>
        <tissue evidence="1">Leaf</tissue>
    </source>
</reference>
<dbReference type="EMBL" id="JAHUZN010000011">
    <property type="protein sequence ID" value="KAG8478403.1"/>
    <property type="molecule type" value="Genomic_DNA"/>
</dbReference>
<name>A0A8J6CSJ1_9ROSI</name>
<evidence type="ECO:0000313" key="2">
    <source>
        <dbReference type="Proteomes" id="UP000701853"/>
    </source>
</evidence>
<dbReference type="Proteomes" id="UP000701853">
    <property type="component" value="Chromosome 11"/>
</dbReference>
<sequence>MDDQAKKLTKKNDALEAMIAVLNKQELRMMALRTLQQFILLMSLSYGDAEGPQIKNEVRLLLDLGRSSKRSYKTSFTRSMPRKRLGLSCTGLRNKALFKSIFETLVI</sequence>